<comment type="catalytic activity">
    <reaction evidence="8">
        <text>Mo-molybdopterin + GTP + H(+) = Mo-molybdopterin guanine dinucleotide + diphosphate</text>
        <dbReference type="Rhea" id="RHEA:34243"/>
        <dbReference type="ChEBI" id="CHEBI:15378"/>
        <dbReference type="ChEBI" id="CHEBI:33019"/>
        <dbReference type="ChEBI" id="CHEBI:37565"/>
        <dbReference type="ChEBI" id="CHEBI:71302"/>
        <dbReference type="ChEBI" id="CHEBI:71310"/>
        <dbReference type="EC" id="2.7.7.77"/>
    </reaction>
</comment>
<dbReference type="InterPro" id="IPR029044">
    <property type="entry name" value="Nucleotide-diphossugar_trans"/>
</dbReference>
<evidence type="ECO:0000256" key="2">
    <source>
        <dbReference type="ARBA" id="ARBA00022679"/>
    </source>
</evidence>
<organism evidence="10">
    <name type="scientific">Vibrio parahaemolyticus</name>
    <dbReference type="NCBI Taxonomy" id="670"/>
    <lineage>
        <taxon>Bacteria</taxon>
        <taxon>Pseudomonadati</taxon>
        <taxon>Pseudomonadota</taxon>
        <taxon>Gammaproteobacteria</taxon>
        <taxon>Vibrionales</taxon>
        <taxon>Vibrionaceae</taxon>
        <taxon>Vibrio</taxon>
    </lineage>
</organism>
<feature type="binding site" evidence="8">
    <location>
        <begin position="24"/>
        <end position="26"/>
    </location>
    <ligand>
        <name>GTP</name>
        <dbReference type="ChEBI" id="CHEBI:37565"/>
    </ligand>
</feature>
<dbReference type="GO" id="GO:0046872">
    <property type="term" value="F:metal ion binding"/>
    <property type="evidence" value="ECO:0007669"/>
    <property type="project" value="UniProtKB-KW"/>
</dbReference>
<evidence type="ECO:0000259" key="9">
    <source>
        <dbReference type="Pfam" id="PF12804"/>
    </source>
</evidence>
<dbReference type="AlphaFoldDB" id="A0A249W5W5"/>
<dbReference type="CDD" id="cd02503">
    <property type="entry name" value="MobA"/>
    <property type="match status" value="1"/>
</dbReference>
<protein>
    <recommendedName>
        <fullName evidence="8">Molybdenum cofactor guanylyltransferase</fullName>
        <shortName evidence="8">MoCo guanylyltransferase</shortName>
        <ecNumber evidence="8">2.7.7.77</ecNumber>
    </recommendedName>
    <alternativeName>
        <fullName evidence="8">GTP:molybdopterin guanylyltransferase</fullName>
    </alternativeName>
    <alternativeName>
        <fullName evidence="8">Mo-MPT guanylyltransferase</fullName>
    </alternativeName>
    <alternativeName>
        <fullName evidence="8">Molybdopterin guanylyltransferase</fullName>
    </alternativeName>
    <alternativeName>
        <fullName evidence="8">Molybdopterin-guanine dinucleotide synthase</fullName>
        <shortName evidence="8">MGD synthase</shortName>
    </alternativeName>
</protein>
<dbReference type="GO" id="GO:0005737">
    <property type="term" value="C:cytoplasm"/>
    <property type="evidence" value="ECO:0007669"/>
    <property type="project" value="UniProtKB-SubCell"/>
</dbReference>
<comment type="cofactor">
    <cofactor evidence="8">
        <name>Mg(2+)</name>
        <dbReference type="ChEBI" id="CHEBI:18420"/>
    </cofactor>
</comment>
<dbReference type="GO" id="GO:1902758">
    <property type="term" value="P:bis(molybdopterin guanine dinucleotide)molybdenum biosynthetic process"/>
    <property type="evidence" value="ECO:0007669"/>
    <property type="project" value="TreeGrafter"/>
</dbReference>
<dbReference type="InterPro" id="IPR025877">
    <property type="entry name" value="MobA-like_NTP_Trfase"/>
</dbReference>
<accession>A0A249W5W5</accession>
<dbReference type="EC" id="2.7.7.77" evidence="8"/>
<feature type="binding site" evidence="8">
    <location>
        <position position="112"/>
    </location>
    <ligand>
        <name>GTP</name>
        <dbReference type="ChEBI" id="CHEBI:37565"/>
    </ligand>
</feature>
<name>A0A249W5W5_VIBPH</name>
<keyword evidence="7 8" id="KW-0501">Molybdenum cofactor biosynthesis</keyword>
<reference evidence="10" key="1">
    <citation type="submission" date="2017-09" db="EMBL/GenBank/DDBJ databases">
        <authorList>
            <person name="Ehlers B."/>
            <person name="Leendertz F.H."/>
        </authorList>
    </citation>
    <scope>NUCLEOTIDE SEQUENCE</scope>
    <source>
        <strain evidence="10">MAVP-26</strain>
    </source>
</reference>
<dbReference type="SUPFAM" id="SSF53448">
    <property type="entry name" value="Nucleotide-diphospho-sugar transferases"/>
    <property type="match status" value="1"/>
</dbReference>
<keyword evidence="3 8" id="KW-0479">Metal-binding</keyword>
<feature type="binding site" evidence="8">
    <location>
        <position position="65"/>
    </location>
    <ligand>
        <name>GTP</name>
        <dbReference type="ChEBI" id="CHEBI:37565"/>
    </ligand>
</feature>
<evidence type="ECO:0000256" key="3">
    <source>
        <dbReference type="ARBA" id="ARBA00022723"/>
    </source>
</evidence>
<evidence type="ECO:0000256" key="4">
    <source>
        <dbReference type="ARBA" id="ARBA00022741"/>
    </source>
</evidence>
<evidence type="ECO:0000256" key="6">
    <source>
        <dbReference type="ARBA" id="ARBA00023134"/>
    </source>
</evidence>
<keyword evidence="4 8" id="KW-0547">Nucleotide-binding</keyword>
<feature type="domain" description="MobA-like NTP transferase" evidence="9">
    <location>
        <begin position="22"/>
        <end position="170"/>
    </location>
</feature>
<feature type="binding site" evidence="8">
    <location>
        <position position="112"/>
    </location>
    <ligand>
        <name>Mg(2+)</name>
        <dbReference type="ChEBI" id="CHEBI:18420"/>
    </ligand>
</feature>
<evidence type="ECO:0000256" key="8">
    <source>
        <dbReference type="HAMAP-Rule" id="MF_00316"/>
    </source>
</evidence>
<dbReference type="PANTHER" id="PTHR19136">
    <property type="entry name" value="MOLYBDENUM COFACTOR GUANYLYLTRANSFERASE"/>
    <property type="match status" value="1"/>
</dbReference>
<feature type="binding site" evidence="8">
    <location>
        <position position="82"/>
    </location>
    <ligand>
        <name>GTP</name>
        <dbReference type="ChEBI" id="CHEBI:37565"/>
    </ligand>
</feature>
<dbReference type="InterPro" id="IPR013482">
    <property type="entry name" value="Molybde_CF_guanTrfase"/>
</dbReference>
<keyword evidence="5 8" id="KW-0460">Magnesium</keyword>
<dbReference type="Gene3D" id="3.90.550.10">
    <property type="entry name" value="Spore Coat Polysaccharide Biosynthesis Protein SpsA, Chain A"/>
    <property type="match status" value="1"/>
</dbReference>
<dbReference type="PANTHER" id="PTHR19136:SF81">
    <property type="entry name" value="MOLYBDENUM COFACTOR GUANYLYLTRANSFERASE"/>
    <property type="match status" value="1"/>
</dbReference>
<comment type="domain">
    <text evidence="8">The N-terminal domain determines nucleotide recognition and specific binding, while the C-terminal domain determines the specific binding to the target protein.</text>
</comment>
<keyword evidence="1 8" id="KW-0963">Cytoplasm</keyword>
<keyword evidence="6 8" id="KW-0342">GTP-binding</keyword>
<comment type="similarity">
    <text evidence="8">Belongs to the MobA family.</text>
</comment>
<dbReference type="HAMAP" id="MF_00316">
    <property type="entry name" value="MobA"/>
    <property type="match status" value="1"/>
</dbReference>
<dbReference type="GO" id="GO:0061603">
    <property type="term" value="F:molybdenum cofactor guanylyltransferase activity"/>
    <property type="evidence" value="ECO:0007669"/>
    <property type="project" value="UniProtKB-EC"/>
</dbReference>
<dbReference type="EMBL" id="CP023248">
    <property type="protein sequence ID" value="ASZ52170.1"/>
    <property type="molecule type" value="Genomic_DNA"/>
</dbReference>
<evidence type="ECO:0000313" key="10">
    <source>
        <dbReference type="EMBL" id="ASZ52170.1"/>
    </source>
</evidence>
<dbReference type="Pfam" id="PF12804">
    <property type="entry name" value="NTP_transf_3"/>
    <property type="match status" value="1"/>
</dbReference>
<evidence type="ECO:0000256" key="5">
    <source>
        <dbReference type="ARBA" id="ARBA00022842"/>
    </source>
</evidence>
<comment type="subcellular location">
    <subcellularLocation>
        <location evidence="8">Cytoplasm</location>
    </subcellularLocation>
</comment>
<comment type="function">
    <text evidence="8">Transfers a GMP moiety from GTP to Mo-molybdopterin (Mo-MPT) cofactor (Moco or molybdenum cofactor) to form Mo-molybdopterin guanine dinucleotide (Mo-MGD) cofactor.</text>
</comment>
<dbReference type="GO" id="GO:0005525">
    <property type="term" value="F:GTP binding"/>
    <property type="evidence" value="ECO:0007669"/>
    <property type="project" value="UniProtKB-UniRule"/>
</dbReference>
<keyword evidence="2 8" id="KW-0808">Transferase</keyword>
<dbReference type="NCBIfam" id="TIGR02665">
    <property type="entry name" value="molyb_mobA"/>
    <property type="match status" value="1"/>
</dbReference>
<gene>
    <name evidence="8" type="primary">mobA</name>
    <name evidence="10" type="ORF">YA91_17255</name>
</gene>
<proteinExistence type="inferred from homology"/>
<comment type="subunit">
    <text evidence="8">Monomer.</text>
</comment>
<evidence type="ECO:0000256" key="1">
    <source>
        <dbReference type="ARBA" id="ARBA00022490"/>
    </source>
</evidence>
<feature type="binding site" evidence="8">
    <location>
        <position position="37"/>
    </location>
    <ligand>
        <name>GTP</name>
        <dbReference type="ChEBI" id="CHEBI:37565"/>
    </ligand>
</feature>
<evidence type="ECO:0000256" key="7">
    <source>
        <dbReference type="ARBA" id="ARBA00023150"/>
    </source>
</evidence>
<sequence length="207" mass="23532">MSYQKKHPKRMHMLQPTQTSWVILAGGQASRMGGKDKGLIELNQKPLIEHVIKRLSPQTPRILINANRNQDAYSRFGFVFSDQFKDFPGPMGGIHAGLMHAETDWVGFVPCDSPQINTDLVERFCQAVKEDSDILVAHDGDHQQPVFTLYHKRVLPKLTAFLERGDRKIILLYKECNTSYVDFSDSPNCFVNLNTPEELAQFGQLES</sequence>
<keyword evidence="10" id="KW-0548">Nucleotidyltransferase</keyword>